<name>A0A917BJ85_9ACTN</name>
<dbReference type="GO" id="GO:0030151">
    <property type="term" value="F:molybdenum ion binding"/>
    <property type="evidence" value="ECO:0007669"/>
    <property type="project" value="InterPro"/>
</dbReference>
<dbReference type="PROSITE" id="PS51340">
    <property type="entry name" value="MOSC"/>
    <property type="match status" value="1"/>
</dbReference>
<dbReference type="InterPro" id="IPR005302">
    <property type="entry name" value="MoCF_Sase_C"/>
</dbReference>
<dbReference type="GO" id="GO:0003824">
    <property type="term" value="F:catalytic activity"/>
    <property type="evidence" value="ECO:0007669"/>
    <property type="project" value="InterPro"/>
</dbReference>
<dbReference type="SUPFAM" id="SSF141673">
    <property type="entry name" value="MOSC N-terminal domain-like"/>
    <property type="match status" value="1"/>
</dbReference>
<dbReference type="Proteomes" id="UP000649179">
    <property type="component" value="Unassembled WGS sequence"/>
</dbReference>
<evidence type="ECO:0000259" key="1">
    <source>
        <dbReference type="PROSITE" id="PS51340"/>
    </source>
</evidence>
<sequence length="283" mass="30386">MQLTSIRRYPVKSMRGADLDTAAVEPWGLADDRRWMVVDEDGRFVTARELPRLLLVTPTVTAGGLCLDAADAPPLEVARPADGGRTVTVWRSTFEAYDAGPAAAAWLSDLLGRPLRLVHLADPTVRASDPAYSREGDVVSLADGYPLLLATEASLGALNDTVLESSGGAADPLPMTRFRPNVVVGGSAPWTEDDWRRVRIGEATFRVVKGCARCVMTTKDPETAEGGKEPLASLARTRRWDGQTWFGVNLVPDALDPAHRPLLRAGDGVEVLDVVEPGGGPIR</sequence>
<dbReference type="RefSeq" id="WP_229660705.1">
    <property type="nucleotide sequence ID" value="NZ_BMKQ01000001.1"/>
</dbReference>
<dbReference type="Pfam" id="PF03473">
    <property type="entry name" value="MOSC"/>
    <property type="match status" value="1"/>
</dbReference>
<dbReference type="SUPFAM" id="SSF50800">
    <property type="entry name" value="PK beta-barrel domain-like"/>
    <property type="match status" value="1"/>
</dbReference>
<evidence type="ECO:0000313" key="3">
    <source>
        <dbReference type="Proteomes" id="UP000649179"/>
    </source>
</evidence>
<accession>A0A917BJ85</accession>
<dbReference type="PANTHER" id="PTHR14237:SF19">
    <property type="entry name" value="MITOCHONDRIAL AMIDOXIME REDUCING COMPONENT 1"/>
    <property type="match status" value="1"/>
</dbReference>
<dbReference type="InterPro" id="IPR011037">
    <property type="entry name" value="Pyrv_Knase-like_insert_dom_sf"/>
</dbReference>
<dbReference type="PANTHER" id="PTHR14237">
    <property type="entry name" value="MOLYBDOPTERIN COFACTOR SULFURASE MOSC"/>
    <property type="match status" value="1"/>
</dbReference>
<gene>
    <name evidence="2" type="ORF">GCM10011519_15790</name>
</gene>
<proteinExistence type="predicted"/>
<feature type="domain" description="MOSC" evidence="1">
    <location>
        <begin position="115"/>
        <end position="272"/>
    </location>
</feature>
<reference evidence="2" key="1">
    <citation type="journal article" date="2014" name="Int. J. Syst. Evol. Microbiol.">
        <title>Complete genome sequence of Corynebacterium casei LMG S-19264T (=DSM 44701T), isolated from a smear-ripened cheese.</title>
        <authorList>
            <consortium name="US DOE Joint Genome Institute (JGI-PGF)"/>
            <person name="Walter F."/>
            <person name="Albersmeier A."/>
            <person name="Kalinowski J."/>
            <person name="Ruckert C."/>
        </authorList>
    </citation>
    <scope>NUCLEOTIDE SEQUENCE</scope>
    <source>
        <strain evidence="2">CGMCC 1.16067</strain>
    </source>
</reference>
<keyword evidence="3" id="KW-1185">Reference proteome</keyword>
<protein>
    <submittedName>
        <fullName evidence="2">Molybdenum cofactor biosysynthesis protein</fullName>
    </submittedName>
</protein>
<comment type="caution">
    <text evidence="2">The sequence shown here is derived from an EMBL/GenBank/DDBJ whole genome shotgun (WGS) entry which is preliminary data.</text>
</comment>
<organism evidence="2 3">
    <name type="scientific">Marmoricola endophyticus</name>
    <dbReference type="NCBI Taxonomy" id="2040280"/>
    <lineage>
        <taxon>Bacteria</taxon>
        <taxon>Bacillati</taxon>
        <taxon>Actinomycetota</taxon>
        <taxon>Actinomycetes</taxon>
        <taxon>Propionibacteriales</taxon>
        <taxon>Nocardioidaceae</taxon>
        <taxon>Marmoricola</taxon>
    </lineage>
</organism>
<evidence type="ECO:0000313" key="2">
    <source>
        <dbReference type="EMBL" id="GGF42743.1"/>
    </source>
</evidence>
<dbReference type="EMBL" id="BMKQ01000001">
    <property type="protein sequence ID" value="GGF42743.1"/>
    <property type="molecule type" value="Genomic_DNA"/>
</dbReference>
<dbReference type="AlphaFoldDB" id="A0A917BJ85"/>
<dbReference type="GO" id="GO:0030170">
    <property type="term" value="F:pyridoxal phosphate binding"/>
    <property type="evidence" value="ECO:0007669"/>
    <property type="project" value="InterPro"/>
</dbReference>
<dbReference type="Pfam" id="PF03476">
    <property type="entry name" value="MOSC_N"/>
    <property type="match status" value="1"/>
</dbReference>
<dbReference type="InterPro" id="IPR005303">
    <property type="entry name" value="MOCOS_middle"/>
</dbReference>
<reference evidence="2" key="2">
    <citation type="submission" date="2020-09" db="EMBL/GenBank/DDBJ databases">
        <authorList>
            <person name="Sun Q."/>
            <person name="Zhou Y."/>
        </authorList>
    </citation>
    <scope>NUCLEOTIDE SEQUENCE</scope>
    <source>
        <strain evidence="2">CGMCC 1.16067</strain>
    </source>
</reference>